<dbReference type="Gene3D" id="2.40.50.100">
    <property type="match status" value="1"/>
</dbReference>
<evidence type="ECO:0000256" key="1">
    <source>
        <dbReference type="ARBA" id="ARBA00009477"/>
    </source>
</evidence>
<evidence type="ECO:0000256" key="3">
    <source>
        <dbReference type="SAM" id="SignalP"/>
    </source>
</evidence>
<dbReference type="EMBL" id="JBBUTH010000002">
    <property type="protein sequence ID" value="MEK8049631.1"/>
    <property type="molecule type" value="Genomic_DNA"/>
</dbReference>
<dbReference type="RefSeq" id="WP_341409311.1">
    <property type="nucleotide sequence ID" value="NZ_JBBUTH010000002.1"/>
</dbReference>
<feature type="coiled-coil region" evidence="2">
    <location>
        <begin position="110"/>
        <end position="171"/>
    </location>
</feature>
<reference evidence="6 7" key="1">
    <citation type="submission" date="2024-04" db="EMBL/GenBank/DDBJ databases">
        <title>Novel species of the genus Ideonella isolated from streams.</title>
        <authorList>
            <person name="Lu H."/>
        </authorList>
    </citation>
    <scope>NUCLEOTIDE SEQUENCE [LARGE SCALE GENOMIC DNA]</scope>
    <source>
        <strain evidence="6 7">DXS22W</strain>
    </source>
</reference>
<dbReference type="NCBIfam" id="TIGR01730">
    <property type="entry name" value="RND_mfp"/>
    <property type="match status" value="1"/>
</dbReference>
<proteinExistence type="inferred from homology"/>
<feature type="chain" id="PRO_5047103290" evidence="3">
    <location>
        <begin position="31"/>
        <end position="281"/>
    </location>
</feature>
<evidence type="ECO:0000313" key="6">
    <source>
        <dbReference type="EMBL" id="MEK8049631.1"/>
    </source>
</evidence>
<accession>A0ABU9CCM8</accession>
<feature type="signal peptide" evidence="3">
    <location>
        <begin position="1"/>
        <end position="30"/>
    </location>
</feature>
<evidence type="ECO:0000259" key="5">
    <source>
        <dbReference type="Pfam" id="PF25954"/>
    </source>
</evidence>
<keyword evidence="3" id="KW-0732">Signal</keyword>
<organism evidence="6 7">
    <name type="scientific">Pseudaquabacterium inlustre</name>
    <dbReference type="NCBI Taxonomy" id="2984192"/>
    <lineage>
        <taxon>Bacteria</taxon>
        <taxon>Pseudomonadati</taxon>
        <taxon>Pseudomonadota</taxon>
        <taxon>Betaproteobacteria</taxon>
        <taxon>Burkholderiales</taxon>
        <taxon>Sphaerotilaceae</taxon>
        <taxon>Pseudaquabacterium</taxon>
    </lineage>
</organism>
<protein>
    <submittedName>
        <fullName evidence="6">Efflux RND transporter periplasmic adaptor subunit</fullName>
    </submittedName>
</protein>
<dbReference type="SUPFAM" id="SSF111369">
    <property type="entry name" value="HlyD-like secretion proteins"/>
    <property type="match status" value="1"/>
</dbReference>
<dbReference type="Proteomes" id="UP001365405">
    <property type="component" value="Unassembled WGS sequence"/>
</dbReference>
<comment type="similarity">
    <text evidence="1">Belongs to the membrane fusion protein (MFP) (TC 8.A.1) family.</text>
</comment>
<feature type="domain" description="Multidrug resistance protein MdtA-like barrel-sandwich hybrid" evidence="4">
    <location>
        <begin position="74"/>
        <end position="200"/>
    </location>
</feature>
<evidence type="ECO:0000313" key="7">
    <source>
        <dbReference type="Proteomes" id="UP001365405"/>
    </source>
</evidence>
<dbReference type="InterPro" id="IPR058792">
    <property type="entry name" value="Beta-barrel_RND_2"/>
</dbReference>
<name>A0ABU9CCM8_9BURK</name>
<dbReference type="Gene3D" id="2.40.30.170">
    <property type="match status" value="1"/>
</dbReference>
<evidence type="ECO:0000259" key="4">
    <source>
        <dbReference type="Pfam" id="PF25917"/>
    </source>
</evidence>
<dbReference type="InterPro" id="IPR058625">
    <property type="entry name" value="MdtA-like_BSH"/>
</dbReference>
<dbReference type="PANTHER" id="PTHR30469:SF15">
    <property type="entry name" value="HLYD FAMILY OF SECRETION PROTEINS"/>
    <property type="match status" value="1"/>
</dbReference>
<sequence>MNLLTHRARMGAARRLAAGLACAAAAGAWAQAGAPLPAATPLPAPAPATGAAVVRSNAGSAGIARGVVRAVAEATLTARLSARITEMPMAEGATFAKGELLAAFDCERPQAEARGARAALEAQRKQVETNEELDRYNAIGKNDLLVSRSQLDKAQAEADALASQLKECRVTAPFAGRVVARQARQHESVQAGAPLLRIVDTSGVELDLIVPSQWLAWLRPGTAFVFRIDETGSSLPAKVQRLSPAVDPVSRTLKITASFDDPAARVLPGMGGTASGWRPPR</sequence>
<feature type="domain" description="CusB-like beta-barrel" evidence="5">
    <location>
        <begin position="208"/>
        <end position="273"/>
    </location>
</feature>
<dbReference type="Pfam" id="PF25954">
    <property type="entry name" value="Beta-barrel_RND_2"/>
    <property type="match status" value="1"/>
</dbReference>
<dbReference type="InterPro" id="IPR006143">
    <property type="entry name" value="RND_pump_MFP"/>
</dbReference>
<dbReference type="PANTHER" id="PTHR30469">
    <property type="entry name" value="MULTIDRUG RESISTANCE PROTEIN MDTA"/>
    <property type="match status" value="1"/>
</dbReference>
<gene>
    <name evidence="6" type="ORF">AACH10_05215</name>
</gene>
<comment type="caution">
    <text evidence="6">The sequence shown here is derived from an EMBL/GenBank/DDBJ whole genome shotgun (WGS) entry which is preliminary data.</text>
</comment>
<dbReference type="Pfam" id="PF25917">
    <property type="entry name" value="BSH_RND"/>
    <property type="match status" value="1"/>
</dbReference>
<keyword evidence="2" id="KW-0175">Coiled coil</keyword>
<evidence type="ECO:0000256" key="2">
    <source>
        <dbReference type="SAM" id="Coils"/>
    </source>
</evidence>
<keyword evidence="7" id="KW-1185">Reference proteome</keyword>